<dbReference type="InterPro" id="IPR006675">
    <property type="entry name" value="HDIG_dom"/>
</dbReference>
<dbReference type="SMART" id="SM00471">
    <property type="entry name" value="HDc"/>
    <property type="match status" value="1"/>
</dbReference>
<dbReference type="GO" id="GO:0016787">
    <property type="term" value="F:hydrolase activity"/>
    <property type="evidence" value="ECO:0007669"/>
    <property type="project" value="UniProtKB-KW"/>
</dbReference>
<evidence type="ECO:0000259" key="2">
    <source>
        <dbReference type="PROSITE" id="PS51831"/>
    </source>
</evidence>
<keyword evidence="1 3" id="KW-0378">Hydrolase</keyword>
<sequence>MSNINQHFLVKKAETGTASNGSQYLNLTLFDGKKALPAKQWDFGGEPPKIGDILLIKATLGEYRGSPQATINSWKLAEPGECSIEKFVPVIQQDVNQIYQRICKAAETIMDGSLKALTVKTLECNEASFKAAPASVSIHHGYLGGLAEHTLNVLNLAVTMAKQSPENLDMDLVIAGAVLHDIGKIKTYTWERGFIERSVQGRLIEHIVFGTLIIQEIANTLKISFEEIEKLMHIIVSHHGRQEWGSPVEPATKEAMIVHRADETEAKMTMVDEAIANIEDADAKWLYLKPDNIQLLCQGKEK</sequence>
<dbReference type="PROSITE" id="PS51831">
    <property type="entry name" value="HD"/>
    <property type="match status" value="1"/>
</dbReference>
<dbReference type="Gene3D" id="1.10.3210.10">
    <property type="entry name" value="Hypothetical protein af1432"/>
    <property type="match status" value="1"/>
</dbReference>
<dbReference type="InterPro" id="IPR006674">
    <property type="entry name" value="HD_domain"/>
</dbReference>
<dbReference type="InterPro" id="IPR003607">
    <property type="entry name" value="HD/PDEase_dom"/>
</dbReference>
<accession>A0A0W8E2A3</accession>
<dbReference type="SUPFAM" id="SSF109604">
    <property type="entry name" value="HD-domain/PDEase-like"/>
    <property type="match status" value="1"/>
</dbReference>
<proteinExistence type="predicted"/>
<dbReference type="PANTHER" id="PTHR37294:SF1">
    <property type="entry name" value="3'-5' EXORIBONUCLEASE YHAM"/>
    <property type="match status" value="1"/>
</dbReference>
<dbReference type="Pfam" id="PF01966">
    <property type="entry name" value="HD"/>
    <property type="match status" value="1"/>
</dbReference>
<dbReference type="CDD" id="cd00077">
    <property type="entry name" value="HDc"/>
    <property type="match status" value="1"/>
</dbReference>
<organism evidence="3">
    <name type="scientific">hydrocarbon metagenome</name>
    <dbReference type="NCBI Taxonomy" id="938273"/>
    <lineage>
        <taxon>unclassified sequences</taxon>
        <taxon>metagenomes</taxon>
        <taxon>ecological metagenomes</taxon>
    </lineage>
</organism>
<gene>
    <name evidence="3" type="ORF">ASZ90_019969</name>
</gene>
<name>A0A0W8E2A3_9ZZZZ</name>
<protein>
    <submittedName>
        <fullName evidence="3">Metal dependent phosphohydrolase</fullName>
    </submittedName>
</protein>
<comment type="caution">
    <text evidence="3">The sequence shown here is derived from an EMBL/GenBank/DDBJ whole genome shotgun (WGS) entry which is preliminary data.</text>
</comment>
<evidence type="ECO:0000313" key="3">
    <source>
        <dbReference type="EMBL" id="KUG02601.1"/>
    </source>
</evidence>
<evidence type="ECO:0000256" key="1">
    <source>
        <dbReference type="ARBA" id="ARBA00022801"/>
    </source>
</evidence>
<dbReference type="PANTHER" id="PTHR37294">
    <property type="entry name" value="3'-5' EXORIBONUCLEASE YHAM"/>
    <property type="match status" value="1"/>
</dbReference>
<dbReference type="NCBIfam" id="TIGR00277">
    <property type="entry name" value="HDIG"/>
    <property type="match status" value="1"/>
</dbReference>
<dbReference type="AlphaFoldDB" id="A0A0W8E2A3"/>
<dbReference type="InterPro" id="IPR050798">
    <property type="entry name" value="YhaM_exoribonuc/phosphodiest"/>
</dbReference>
<dbReference type="EMBL" id="LNQE01001916">
    <property type="protein sequence ID" value="KUG02601.1"/>
    <property type="molecule type" value="Genomic_DNA"/>
</dbReference>
<dbReference type="GO" id="GO:0031125">
    <property type="term" value="P:rRNA 3'-end processing"/>
    <property type="evidence" value="ECO:0007669"/>
    <property type="project" value="TreeGrafter"/>
</dbReference>
<feature type="domain" description="HD" evidence="2">
    <location>
        <begin position="146"/>
        <end position="267"/>
    </location>
</feature>
<reference evidence="3" key="1">
    <citation type="journal article" date="2015" name="Proc. Natl. Acad. Sci. U.S.A.">
        <title>Networks of energetic and metabolic interactions define dynamics in microbial communities.</title>
        <authorList>
            <person name="Embree M."/>
            <person name="Liu J.K."/>
            <person name="Al-Bassam M.M."/>
            <person name="Zengler K."/>
        </authorList>
    </citation>
    <scope>NUCLEOTIDE SEQUENCE</scope>
</reference>